<dbReference type="GeneID" id="41330867"/>
<feature type="domain" description="4Fe-4S ferredoxin-type" evidence="1">
    <location>
        <begin position="12"/>
        <end position="41"/>
    </location>
</feature>
<dbReference type="Gene3D" id="3.30.70.20">
    <property type="match status" value="1"/>
</dbReference>
<organism evidence="2 3">
    <name type="scientific">Promethearchaeum syntrophicum</name>
    <dbReference type="NCBI Taxonomy" id="2594042"/>
    <lineage>
        <taxon>Archaea</taxon>
        <taxon>Promethearchaeati</taxon>
        <taxon>Promethearchaeota</taxon>
        <taxon>Promethearchaeia</taxon>
        <taxon>Promethearchaeales</taxon>
        <taxon>Promethearchaeaceae</taxon>
        <taxon>Promethearchaeum</taxon>
    </lineage>
</organism>
<evidence type="ECO:0000313" key="3">
    <source>
        <dbReference type="Proteomes" id="UP000321408"/>
    </source>
</evidence>
<dbReference type="SUPFAM" id="SSF54862">
    <property type="entry name" value="4Fe-4S ferredoxins"/>
    <property type="match status" value="1"/>
</dbReference>
<feature type="domain" description="4Fe-4S ferredoxin-type" evidence="1">
    <location>
        <begin position="51"/>
        <end position="80"/>
    </location>
</feature>
<dbReference type="OrthoDB" id="51316at2157"/>
<dbReference type="PROSITE" id="PS51379">
    <property type="entry name" value="4FE4S_FER_2"/>
    <property type="match status" value="2"/>
</dbReference>
<sequence length="82" mass="9541">MPELYRDESKNKRLLLQFEFCKGCNLCFEVCPVKCIQMGTELNNRVVYPPKYLPIDGKDCTFCEQCMIVCPDFAIYVVEGME</sequence>
<evidence type="ECO:0000259" key="1">
    <source>
        <dbReference type="PROSITE" id="PS51379"/>
    </source>
</evidence>
<dbReference type="InterPro" id="IPR017900">
    <property type="entry name" value="4Fe4S_Fe_S_CS"/>
</dbReference>
<gene>
    <name evidence="2" type="ORF">DSAG12_02889</name>
</gene>
<keyword evidence="3" id="KW-1185">Reference proteome</keyword>
<dbReference type="KEGG" id="psyt:DSAG12_02889"/>
<dbReference type="RefSeq" id="WP_147663976.1">
    <property type="nucleotide sequence ID" value="NZ_CP042905.2"/>
</dbReference>
<reference evidence="2 3" key="2">
    <citation type="journal article" date="2024" name="Int. J. Syst. Evol. Microbiol.">
        <title>Promethearchaeum syntrophicum gen. nov., sp. nov., an anaerobic, obligately syntrophic archaeon, the first isolate of the lineage 'Asgard' archaea, and proposal of the new archaeal phylum Promethearchaeota phyl. nov. and kingdom Promethearchaeati regn. nov.</title>
        <authorList>
            <person name="Imachi H."/>
            <person name="Nobu M.K."/>
            <person name="Kato S."/>
            <person name="Takaki Y."/>
            <person name="Miyazaki M."/>
            <person name="Miyata M."/>
            <person name="Ogawara M."/>
            <person name="Saito Y."/>
            <person name="Sakai S."/>
            <person name="Tahara Y.O."/>
            <person name="Takano Y."/>
            <person name="Tasumi E."/>
            <person name="Uematsu K."/>
            <person name="Yoshimura T."/>
            <person name="Itoh T."/>
            <person name="Ohkuma M."/>
            <person name="Takai K."/>
        </authorList>
    </citation>
    <scope>NUCLEOTIDE SEQUENCE [LARGE SCALE GENOMIC DNA]</scope>
    <source>
        <strain evidence="2 3">MK-D1</strain>
    </source>
</reference>
<accession>A0A5B9DDV1</accession>
<protein>
    <submittedName>
        <fullName evidence="2">Ferredoxin family protein</fullName>
    </submittedName>
</protein>
<dbReference type="PROSITE" id="PS00198">
    <property type="entry name" value="4FE4S_FER_1"/>
    <property type="match status" value="2"/>
</dbReference>
<dbReference type="AlphaFoldDB" id="A0A5B9DDV1"/>
<proteinExistence type="predicted"/>
<dbReference type="PANTHER" id="PTHR43122">
    <property type="entry name" value="FERREDOXIN SUBUNIT OF PYRUVATE:FLAVODOXIN OXIDOREDUCTASE-RELATED"/>
    <property type="match status" value="1"/>
</dbReference>
<dbReference type="GO" id="GO:0016491">
    <property type="term" value="F:oxidoreductase activity"/>
    <property type="evidence" value="ECO:0007669"/>
    <property type="project" value="UniProtKB-ARBA"/>
</dbReference>
<name>A0A5B9DDV1_9ARCH</name>
<dbReference type="Pfam" id="PF12838">
    <property type="entry name" value="Fer4_7"/>
    <property type="match status" value="1"/>
</dbReference>
<reference evidence="2 3" key="1">
    <citation type="journal article" date="2020" name="Nature">
        <title>Isolation of an archaeon at the prokaryote-eukaryote interface.</title>
        <authorList>
            <person name="Imachi H."/>
            <person name="Nobu M.K."/>
            <person name="Nakahara N."/>
            <person name="Morono Y."/>
            <person name="Ogawara M."/>
            <person name="Takaki Y."/>
            <person name="Takano Y."/>
            <person name="Uematsu K."/>
            <person name="Ikuta T."/>
            <person name="Ito M."/>
            <person name="Matsui Y."/>
            <person name="Miyazaki M."/>
            <person name="Murata K."/>
            <person name="Saito Y."/>
            <person name="Sakai S."/>
            <person name="Song C."/>
            <person name="Tasumi E."/>
            <person name="Yamanaka Y."/>
            <person name="Yamaguchi T."/>
            <person name="Kamagata Y."/>
            <person name="Tamaki H."/>
            <person name="Takai K."/>
        </authorList>
    </citation>
    <scope>NUCLEOTIDE SEQUENCE [LARGE SCALE GENOMIC DNA]</scope>
    <source>
        <strain evidence="2 3">MK-D1</strain>
    </source>
</reference>
<dbReference type="Proteomes" id="UP000321408">
    <property type="component" value="Chromosome"/>
</dbReference>
<dbReference type="InterPro" id="IPR017896">
    <property type="entry name" value="4Fe4S_Fe-S-bd"/>
</dbReference>
<evidence type="ECO:0000313" key="2">
    <source>
        <dbReference type="EMBL" id="QEE17057.1"/>
    </source>
</evidence>
<dbReference type="EMBL" id="CP042905">
    <property type="protein sequence ID" value="QEE17057.1"/>
    <property type="molecule type" value="Genomic_DNA"/>
</dbReference>
<dbReference type="PANTHER" id="PTHR43122:SF1">
    <property type="entry name" value="IRON-SULFUR-BINDING PROTEIN"/>
    <property type="match status" value="1"/>
</dbReference>